<accession>A0A7T8BB78</accession>
<evidence type="ECO:0000313" key="2">
    <source>
        <dbReference type="Proteomes" id="UP000595917"/>
    </source>
</evidence>
<reference evidence="1" key="1">
    <citation type="submission" date="2021-01" db="EMBL/GenBank/DDBJ databases">
        <title>Description of Breznakiella homolactica.</title>
        <authorList>
            <person name="Song Y."/>
            <person name="Brune A."/>
        </authorList>
    </citation>
    <scope>NUCLEOTIDE SEQUENCE</scope>
    <source>
        <strain evidence="1">RmG30</strain>
    </source>
</reference>
<dbReference type="Pfam" id="PF13416">
    <property type="entry name" value="SBP_bac_8"/>
    <property type="match status" value="1"/>
</dbReference>
<dbReference type="Proteomes" id="UP000595917">
    <property type="component" value="Chromosome"/>
</dbReference>
<sequence length="418" mass="47686">MRKLMLIAGISVVSALFVSCGFFESRTAVLWTDRPEFAVYADYFNAAQNQYKIETRYLPSPAQALSKAVPGEFPDIVVGSWLKSASTRSLFASLDSMFRNGNIQESSFYPALLAPGRIEGKQYLLPVSFNIPAVIFSRENSGLVDNPFVLSISEIQELGKAYNIERNGVYSRMGFSPSWNDEFLYVLADLLKANFREGSPLAWDPAALEQAVAYIQNWIQNANTSIQAEDDFVFKYFFDPPAKLATSGRILFGYMKSSNLFTLPEEVRSNLDFRWVSNRNTIPLAEGTVYYGIHKKSKSKGAARAFAQWFFTEETQRFILESSRKNRMNENYFGVGNGFSALRTVTEQIYPQFYPLLLGHMPPQDYLTPPNILPRDWLTLKDRVILPYLNDRIRSDSPASIRSLERRIGEWYRLNPVR</sequence>
<keyword evidence="2" id="KW-1185">Reference proteome</keyword>
<dbReference type="RefSeq" id="WP_215626263.1">
    <property type="nucleotide sequence ID" value="NZ_CP067089.2"/>
</dbReference>
<dbReference type="PROSITE" id="PS51257">
    <property type="entry name" value="PROKAR_LIPOPROTEIN"/>
    <property type="match status" value="1"/>
</dbReference>
<name>A0A7T8BB78_9SPIR</name>
<dbReference type="InterPro" id="IPR006059">
    <property type="entry name" value="SBP"/>
</dbReference>
<dbReference type="Gene3D" id="3.40.190.10">
    <property type="entry name" value="Periplasmic binding protein-like II"/>
    <property type="match status" value="1"/>
</dbReference>
<proteinExistence type="predicted"/>
<evidence type="ECO:0000313" key="1">
    <source>
        <dbReference type="EMBL" id="QQO08958.1"/>
    </source>
</evidence>
<organism evidence="1 2">
    <name type="scientific">Breznakiella homolactica</name>
    <dbReference type="NCBI Taxonomy" id="2798577"/>
    <lineage>
        <taxon>Bacteria</taxon>
        <taxon>Pseudomonadati</taxon>
        <taxon>Spirochaetota</taxon>
        <taxon>Spirochaetia</taxon>
        <taxon>Spirochaetales</taxon>
        <taxon>Breznakiellaceae</taxon>
        <taxon>Breznakiella</taxon>
    </lineage>
</organism>
<dbReference type="SUPFAM" id="SSF53850">
    <property type="entry name" value="Periplasmic binding protein-like II"/>
    <property type="match status" value="1"/>
</dbReference>
<protein>
    <submittedName>
        <fullName evidence="1">Carbohydrate ABC transporter substrate-binding protein</fullName>
    </submittedName>
</protein>
<dbReference type="EMBL" id="CP067089">
    <property type="protein sequence ID" value="QQO08958.1"/>
    <property type="molecule type" value="Genomic_DNA"/>
</dbReference>
<gene>
    <name evidence="1" type="ORF">JFL75_18810</name>
</gene>
<dbReference type="AlphaFoldDB" id="A0A7T8BB78"/>
<dbReference type="KEGG" id="bhc:JFL75_18810"/>